<dbReference type="InterPro" id="IPR016727">
    <property type="entry name" value="ATPase_V0-cplx_dsu"/>
</dbReference>
<name>A0A1X0QC67_9MICR</name>
<dbReference type="EMBL" id="LVKB01000027">
    <property type="protein sequence ID" value="ORD97332.1"/>
    <property type="molecule type" value="Genomic_DNA"/>
</dbReference>
<keyword evidence="2" id="KW-1185">Reference proteome</keyword>
<organism evidence="1 2">
    <name type="scientific">Hepatospora eriocheir</name>
    <dbReference type="NCBI Taxonomy" id="1081669"/>
    <lineage>
        <taxon>Eukaryota</taxon>
        <taxon>Fungi</taxon>
        <taxon>Fungi incertae sedis</taxon>
        <taxon>Microsporidia</taxon>
        <taxon>Hepatosporidae</taxon>
        <taxon>Hepatospora</taxon>
    </lineage>
</organism>
<dbReference type="VEuPathDB" id="MicrosporidiaDB:HERIO_789"/>
<dbReference type="Pfam" id="PF01992">
    <property type="entry name" value="vATP-synt_AC39"/>
    <property type="match status" value="1"/>
</dbReference>
<accession>A0A1X0QC67</accession>
<protein>
    <submittedName>
        <fullName evidence="1">VA0D2</fullName>
    </submittedName>
</protein>
<reference evidence="1 2" key="1">
    <citation type="journal article" date="2017" name="Environ. Microbiol.">
        <title>Decay of the glycolytic pathway and adaptation to intranuclear parasitism within Enterocytozoonidae microsporidia.</title>
        <authorList>
            <person name="Wiredu Boakye D."/>
            <person name="Jaroenlak P."/>
            <person name="Prachumwat A."/>
            <person name="Williams T.A."/>
            <person name="Bateman K.S."/>
            <person name="Itsathitphaisarn O."/>
            <person name="Sritunyalucksana K."/>
            <person name="Paszkiewicz K.H."/>
            <person name="Moore K.A."/>
            <person name="Stentiford G.D."/>
            <person name="Williams B.A."/>
        </authorList>
    </citation>
    <scope>NUCLEOTIDE SEQUENCE [LARGE SCALE GENOMIC DNA]</scope>
    <source>
        <strain evidence="1 2">GB1</strain>
    </source>
</reference>
<dbReference type="GO" id="GO:0046961">
    <property type="term" value="F:proton-transporting ATPase activity, rotational mechanism"/>
    <property type="evidence" value="ECO:0007669"/>
    <property type="project" value="InterPro"/>
</dbReference>
<dbReference type="VEuPathDB" id="MicrosporidiaDB:A0H76_2449"/>
<comment type="caution">
    <text evidence="1">The sequence shown here is derived from an EMBL/GenBank/DDBJ whole genome shotgun (WGS) entry which is preliminary data.</text>
</comment>
<dbReference type="SUPFAM" id="SSF103486">
    <property type="entry name" value="V-type ATP synthase subunit C"/>
    <property type="match status" value="1"/>
</dbReference>
<dbReference type="AlphaFoldDB" id="A0A1X0QC67"/>
<gene>
    <name evidence="1" type="primary">VA0D2</name>
    <name evidence="1" type="ORF">HERIO_789</name>
</gene>
<sequence>MTTTKGFIISDITGRYNLLLKDSDYTTIKNSKTFEDITIRLNHYFPFITENITMSELKQIFIINLKREINEFSKYNLTILNYFTDYYKIISLFNKINKIKINELGEFPELKAIELCNNFKEIKAVCINNSSLQKYFVDLDGNETNMFLEVMKNLMNNYYESSEGYFKEILEVEGDRQILEIALSNLQDKSKYFPNCTTLNKLQLTELSKNLSKEEVVQIFNLSNDNFMNEILTKIVNVYKNSFNQFDDLSCIYAYFKLKEIQIGNIIWIIQCKNNNMEDKQNEIIKIN</sequence>
<dbReference type="OrthoDB" id="10250083at2759"/>
<dbReference type="GO" id="GO:0033179">
    <property type="term" value="C:proton-transporting V-type ATPase, V0 domain"/>
    <property type="evidence" value="ECO:0007669"/>
    <property type="project" value="InterPro"/>
</dbReference>
<dbReference type="InterPro" id="IPR036079">
    <property type="entry name" value="ATPase_csu/dsu_sf"/>
</dbReference>
<evidence type="ECO:0000313" key="2">
    <source>
        <dbReference type="Proteomes" id="UP000192356"/>
    </source>
</evidence>
<proteinExistence type="predicted"/>
<dbReference type="Proteomes" id="UP000192356">
    <property type="component" value="Unassembled WGS sequence"/>
</dbReference>
<dbReference type="InterPro" id="IPR002843">
    <property type="entry name" value="ATPase_V0-cplx_csu/dsu"/>
</dbReference>
<dbReference type="PANTHER" id="PTHR11028">
    <property type="entry name" value="VACUOLAR ATP SYNTHASE SUBUNIT AC39"/>
    <property type="match status" value="1"/>
</dbReference>
<evidence type="ECO:0000313" key="1">
    <source>
        <dbReference type="EMBL" id="ORD97332.1"/>
    </source>
</evidence>